<protein>
    <submittedName>
        <fullName evidence="2">Uncharacterized protein</fullName>
    </submittedName>
</protein>
<organism evidence="2 3">
    <name type="scientific">Brassica napus</name>
    <name type="common">Rape</name>
    <dbReference type="NCBI Taxonomy" id="3708"/>
    <lineage>
        <taxon>Eukaryota</taxon>
        <taxon>Viridiplantae</taxon>
        <taxon>Streptophyta</taxon>
        <taxon>Embryophyta</taxon>
        <taxon>Tracheophyta</taxon>
        <taxon>Spermatophyta</taxon>
        <taxon>Magnoliopsida</taxon>
        <taxon>eudicotyledons</taxon>
        <taxon>Gunneridae</taxon>
        <taxon>Pentapetalae</taxon>
        <taxon>rosids</taxon>
        <taxon>malvids</taxon>
        <taxon>Brassicales</taxon>
        <taxon>Brassicaceae</taxon>
        <taxon>Brassiceae</taxon>
        <taxon>Brassica</taxon>
    </lineage>
</organism>
<accession>A0ABQ7ZFA9</accession>
<dbReference type="EMBL" id="JAGKQM010000015">
    <property type="protein sequence ID" value="KAH0878895.1"/>
    <property type="molecule type" value="Genomic_DNA"/>
</dbReference>
<sequence length="263" mass="28955">MHELCHCSEGESESEIPFFPSLQYLLAPLHQTTNNACVWKEYICSRERLSLHGTTSFEVERADIGSNVCDSVAPVGVLHPKEGKSRLNSLEEEQEPELTYQRPGKKTHSPFAAGWKILASESQLLKHGFNWQESFVHSSYNRTGKAYVEVLVANGHSKSISSWAPLDHFAQGCSSGLDPPTMNLRKEGAVAELNQGIDQHLGVSVERLSDIFETAFKGVLNEMSLGVILKKKPIFNLVPVLGAGNSSASLDNIITCDLFSLRS</sequence>
<keyword evidence="3" id="KW-1185">Reference proteome</keyword>
<comment type="caution">
    <text evidence="2">The sequence shown here is derived from an EMBL/GenBank/DDBJ whole genome shotgun (WGS) entry which is preliminary data.</text>
</comment>
<proteinExistence type="predicted"/>
<evidence type="ECO:0000313" key="2">
    <source>
        <dbReference type="EMBL" id="KAH0878895.1"/>
    </source>
</evidence>
<dbReference type="Proteomes" id="UP000824890">
    <property type="component" value="Unassembled WGS sequence"/>
</dbReference>
<gene>
    <name evidence="2" type="ORF">HID58_066289</name>
</gene>
<name>A0ABQ7ZFA9_BRANA</name>
<evidence type="ECO:0000313" key="3">
    <source>
        <dbReference type="Proteomes" id="UP000824890"/>
    </source>
</evidence>
<reference evidence="2 3" key="1">
    <citation type="submission" date="2021-05" db="EMBL/GenBank/DDBJ databases">
        <title>Genome Assembly of Synthetic Allotetraploid Brassica napus Reveals Homoeologous Exchanges between Subgenomes.</title>
        <authorList>
            <person name="Davis J.T."/>
        </authorList>
    </citation>
    <scope>NUCLEOTIDE SEQUENCE [LARGE SCALE GENOMIC DNA]</scope>
    <source>
        <strain evidence="3">cv. Da-Ae</strain>
        <tissue evidence="2">Seedling</tissue>
    </source>
</reference>
<feature type="region of interest" description="Disordered" evidence="1">
    <location>
        <begin position="86"/>
        <end position="106"/>
    </location>
</feature>
<evidence type="ECO:0000256" key="1">
    <source>
        <dbReference type="SAM" id="MobiDB-lite"/>
    </source>
</evidence>